<feature type="domain" description="Myb/SANT-like" evidence="2">
    <location>
        <begin position="33"/>
        <end position="129"/>
    </location>
</feature>
<sequence length="346" mass="37656">MARKEKENNPPPGASTLPGSKPAKPPKQPRAVWNTATVQILIETLLEQKAKGNQTDNASWKPEAWTACAEALAGTEAGDNGSGGPPKTAKMCTTRWVSEKADYIMVKSLQERSGWGWDNVGHVIVVDDNTCPAAKKWRTKPYPLYDDMSDLVDGGIATGTNSFVPGQDAPVIPEPNDADDDLDFPLDPQLHGEGSTFHPMPPEEPIYWPQSDEDEPEIIEPPKSQKRARAVSYSSPTRSASTGKRQHTDGHGRKPSAGRAMFAVSESLKEVANALSRDPGGPSSLQRKTQAIEAIKRMQLDVADKICALQLIWADTSVADVLLALDNDDDMREQFLLAEIHGNTQD</sequence>
<dbReference type="AlphaFoldDB" id="A0AAD7CU56"/>
<protein>
    <recommendedName>
        <fullName evidence="2">Myb/SANT-like domain-containing protein</fullName>
    </recommendedName>
</protein>
<dbReference type="PANTHER" id="PTHR47072">
    <property type="match status" value="1"/>
</dbReference>
<evidence type="ECO:0000313" key="3">
    <source>
        <dbReference type="EMBL" id="KAJ7663581.1"/>
    </source>
</evidence>
<dbReference type="PANTHER" id="PTHR47072:SF4">
    <property type="entry name" value="MYB_SANT-LIKE DOMAIN-CONTAINING PROTEIN"/>
    <property type="match status" value="1"/>
</dbReference>
<accession>A0AAD7CU56</accession>
<organism evidence="3 4">
    <name type="scientific">Mycena rosella</name>
    <name type="common">Pink bonnet</name>
    <name type="synonym">Agaricus rosellus</name>
    <dbReference type="NCBI Taxonomy" id="1033263"/>
    <lineage>
        <taxon>Eukaryota</taxon>
        <taxon>Fungi</taxon>
        <taxon>Dikarya</taxon>
        <taxon>Basidiomycota</taxon>
        <taxon>Agaricomycotina</taxon>
        <taxon>Agaricomycetes</taxon>
        <taxon>Agaricomycetidae</taxon>
        <taxon>Agaricales</taxon>
        <taxon>Marasmiineae</taxon>
        <taxon>Mycenaceae</taxon>
        <taxon>Mycena</taxon>
    </lineage>
</organism>
<comment type="caution">
    <text evidence="3">The sequence shown here is derived from an EMBL/GenBank/DDBJ whole genome shotgun (WGS) entry which is preliminary data.</text>
</comment>
<evidence type="ECO:0000313" key="4">
    <source>
        <dbReference type="Proteomes" id="UP001221757"/>
    </source>
</evidence>
<evidence type="ECO:0000256" key="1">
    <source>
        <dbReference type="SAM" id="MobiDB-lite"/>
    </source>
</evidence>
<proteinExistence type="predicted"/>
<gene>
    <name evidence="3" type="ORF">B0H17DRAFT_1211595</name>
</gene>
<evidence type="ECO:0000259" key="2">
    <source>
        <dbReference type="Pfam" id="PF12776"/>
    </source>
</evidence>
<name>A0AAD7CU56_MYCRO</name>
<keyword evidence="4" id="KW-1185">Reference proteome</keyword>
<dbReference type="Pfam" id="PF12776">
    <property type="entry name" value="Myb_DNA-bind_3"/>
    <property type="match status" value="1"/>
</dbReference>
<feature type="region of interest" description="Disordered" evidence="1">
    <location>
        <begin position="1"/>
        <end position="32"/>
    </location>
</feature>
<dbReference type="InterPro" id="IPR024752">
    <property type="entry name" value="Myb/SANT-like_dom"/>
</dbReference>
<reference evidence="3" key="1">
    <citation type="submission" date="2023-03" db="EMBL/GenBank/DDBJ databases">
        <title>Massive genome expansion in bonnet fungi (Mycena s.s.) driven by repeated elements and novel gene families across ecological guilds.</title>
        <authorList>
            <consortium name="Lawrence Berkeley National Laboratory"/>
            <person name="Harder C.B."/>
            <person name="Miyauchi S."/>
            <person name="Viragh M."/>
            <person name="Kuo A."/>
            <person name="Thoen E."/>
            <person name="Andreopoulos B."/>
            <person name="Lu D."/>
            <person name="Skrede I."/>
            <person name="Drula E."/>
            <person name="Henrissat B."/>
            <person name="Morin E."/>
            <person name="Kohler A."/>
            <person name="Barry K."/>
            <person name="LaButti K."/>
            <person name="Morin E."/>
            <person name="Salamov A."/>
            <person name="Lipzen A."/>
            <person name="Mereny Z."/>
            <person name="Hegedus B."/>
            <person name="Baldrian P."/>
            <person name="Stursova M."/>
            <person name="Weitz H."/>
            <person name="Taylor A."/>
            <person name="Grigoriev I.V."/>
            <person name="Nagy L.G."/>
            <person name="Martin F."/>
            <person name="Kauserud H."/>
        </authorList>
    </citation>
    <scope>NUCLEOTIDE SEQUENCE</scope>
    <source>
        <strain evidence="3">CBHHK067</strain>
    </source>
</reference>
<dbReference type="EMBL" id="JARKIE010000231">
    <property type="protein sequence ID" value="KAJ7663581.1"/>
    <property type="molecule type" value="Genomic_DNA"/>
</dbReference>
<dbReference type="Proteomes" id="UP001221757">
    <property type="component" value="Unassembled WGS sequence"/>
</dbReference>
<feature type="compositionally biased region" description="Polar residues" evidence="1">
    <location>
        <begin position="232"/>
        <end position="243"/>
    </location>
</feature>
<feature type="region of interest" description="Disordered" evidence="1">
    <location>
        <begin position="159"/>
        <end position="257"/>
    </location>
</feature>